<gene>
    <name evidence="2" type="ORF">AMJ44_12375</name>
</gene>
<protein>
    <recommendedName>
        <fullName evidence="4">Glycosyltransferase RgtA/B/C/D-like domain-containing protein</fullName>
    </recommendedName>
</protein>
<dbReference type="AlphaFoldDB" id="A0A0S7XQ62"/>
<keyword evidence="1" id="KW-0472">Membrane</keyword>
<evidence type="ECO:0000313" key="2">
    <source>
        <dbReference type="EMBL" id="KPJ64637.1"/>
    </source>
</evidence>
<feature type="transmembrane region" description="Helical" evidence="1">
    <location>
        <begin position="67"/>
        <end position="85"/>
    </location>
</feature>
<reference evidence="2 3" key="1">
    <citation type="journal article" date="2015" name="Microbiome">
        <title>Genomic resolution of linkages in carbon, nitrogen, and sulfur cycling among widespread estuary sediment bacteria.</title>
        <authorList>
            <person name="Baker B.J."/>
            <person name="Lazar C.S."/>
            <person name="Teske A.P."/>
            <person name="Dick G.J."/>
        </authorList>
    </citation>
    <scope>NUCLEOTIDE SEQUENCE [LARGE SCALE GENOMIC DNA]</scope>
    <source>
        <strain evidence="2">DG_54_3</strain>
    </source>
</reference>
<feature type="non-terminal residue" evidence="2">
    <location>
        <position position="86"/>
    </location>
</feature>
<feature type="transmembrane region" description="Helical" evidence="1">
    <location>
        <begin position="12"/>
        <end position="30"/>
    </location>
</feature>
<dbReference type="EMBL" id="LIZX01000170">
    <property type="protein sequence ID" value="KPJ64637.1"/>
    <property type="molecule type" value="Genomic_DNA"/>
</dbReference>
<accession>A0A0S7XQ62</accession>
<organism evidence="2 3">
    <name type="scientific">candidate division WOR-1 bacterium DG_54_3</name>
    <dbReference type="NCBI Taxonomy" id="1703775"/>
    <lineage>
        <taxon>Bacteria</taxon>
        <taxon>Bacillati</taxon>
        <taxon>Saganbacteria</taxon>
    </lineage>
</organism>
<proteinExistence type="predicted"/>
<evidence type="ECO:0000313" key="3">
    <source>
        <dbReference type="Proteomes" id="UP000051861"/>
    </source>
</evidence>
<comment type="caution">
    <text evidence="2">The sequence shown here is derived from an EMBL/GenBank/DDBJ whole genome shotgun (WGS) entry which is preliminary data.</text>
</comment>
<evidence type="ECO:0000256" key="1">
    <source>
        <dbReference type="SAM" id="Phobius"/>
    </source>
</evidence>
<keyword evidence="1" id="KW-0812">Transmembrane</keyword>
<name>A0A0S7XQ62_UNCSA</name>
<evidence type="ECO:0008006" key="4">
    <source>
        <dbReference type="Google" id="ProtNLM"/>
    </source>
</evidence>
<sequence length="86" mass="9988">MNRVNKTDPMRVNLILLALLAIFVVHSLFLDFTQDDAFISFRYVRNFVNGDGLVFNPGERVEGYTNFFWILLLSLFLKLGFDIVIL</sequence>
<dbReference type="Proteomes" id="UP000051861">
    <property type="component" value="Unassembled WGS sequence"/>
</dbReference>
<keyword evidence="1" id="KW-1133">Transmembrane helix</keyword>